<dbReference type="Proteomes" id="UP000252706">
    <property type="component" value="Unassembled WGS sequence"/>
</dbReference>
<dbReference type="PROSITE" id="PS51464">
    <property type="entry name" value="SIS"/>
    <property type="match status" value="1"/>
</dbReference>
<dbReference type="EMBL" id="QOCE01000011">
    <property type="protein sequence ID" value="RBW60485.1"/>
    <property type="molecule type" value="Genomic_DNA"/>
</dbReference>
<sequence length="298" mass="33077">MDQSLKHRLIERLKDDIDSLPPRLEAVAKYVIDHPADFGLNPIRETASTIGVSPNSLVRLAQKMDFDSFDAFREPFREALVTDGERDLGEDWINRMQDAGETGGLQARAARNEINIVSRSLRLMTPEKVQGVVDCLLKAERRFVTATRASYAVAYYFHYVGRMALPDLNLIPRHMGSAVDELVEGTANDVLIAMTLAPYSAETIKALRFARARGMKIVLISDSELVAPNIEADHVLTVAANSTHYFGCYVGAMAVVECLLSHLVAAGGDQIRKKIGNYNDVREESGAYWSPSKLPRIR</sequence>
<dbReference type="InterPro" id="IPR009057">
    <property type="entry name" value="Homeodomain-like_sf"/>
</dbReference>
<evidence type="ECO:0000256" key="2">
    <source>
        <dbReference type="ARBA" id="ARBA00023125"/>
    </source>
</evidence>
<evidence type="ECO:0000313" key="7">
    <source>
        <dbReference type="Proteomes" id="UP000252706"/>
    </source>
</evidence>
<proteinExistence type="predicted"/>
<organism evidence="6 7">
    <name type="scientific">Phaeobacter gallaeciensis</name>
    <dbReference type="NCBI Taxonomy" id="60890"/>
    <lineage>
        <taxon>Bacteria</taxon>
        <taxon>Pseudomonadati</taxon>
        <taxon>Pseudomonadota</taxon>
        <taxon>Alphaproteobacteria</taxon>
        <taxon>Rhodobacterales</taxon>
        <taxon>Roseobacteraceae</taxon>
        <taxon>Phaeobacter</taxon>
    </lineage>
</organism>
<evidence type="ECO:0000259" key="5">
    <source>
        <dbReference type="PROSITE" id="PS51464"/>
    </source>
</evidence>
<feature type="domain" description="HTH rpiR-type" evidence="4">
    <location>
        <begin position="7"/>
        <end position="83"/>
    </location>
</feature>
<dbReference type="RefSeq" id="WP_113822237.1">
    <property type="nucleotide sequence ID" value="NZ_QOCE01000011.1"/>
</dbReference>
<dbReference type="CDD" id="cd05013">
    <property type="entry name" value="SIS_RpiR"/>
    <property type="match status" value="1"/>
</dbReference>
<evidence type="ECO:0000313" key="6">
    <source>
        <dbReference type="EMBL" id="RBW60485.1"/>
    </source>
</evidence>
<dbReference type="PANTHER" id="PTHR30514:SF18">
    <property type="entry name" value="RPIR-FAMILY TRANSCRIPTIONAL REGULATOR"/>
    <property type="match status" value="1"/>
</dbReference>
<evidence type="ECO:0000256" key="1">
    <source>
        <dbReference type="ARBA" id="ARBA00023015"/>
    </source>
</evidence>
<dbReference type="InterPro" id="IPR001347">
    <property type="entry name" value="SIS_dom"/>
</dbReference>
<protein>
    <submittedName>
        <fullName evidence="6">MurR/RpiR family transcriptional regulator</fullName>
    </submittedName>
</protein>
<keyword evidence="2" id="KW-0238">DNA-binding</keyword>
<evidence type="ECO:0000259" key="4">
    <source>
        <dbReference type="PROSITE" id="PS51071"/>
    </source>
</evidence>
<dbReference type="InterPro" id="IPR000281">
    <property type="entry name" value="HTH_RpiR"/>
</dbReference>
<dbReference type="SUPFAM" id="SSF53697">
    <property type="entry name" value="SIS domain"/>
    <property type="match status" value="1"/>
</dbReference>
<dbReference type="GO" id="GO:1901135">
    <property type="term" value="P:carbohydrate derivative metabolic process"/>
    <property type="evidence" value="ECO:0007669"/>
    <property type="project" value="InterPro"/>
</dbReference>
<dbReference type="PROSITE" id="PS51071">
    <property type="entry name" value="HTH_RPIR"/>
    <property type="match status" value="1"/>
</dbReference>
<name>A0A366XBC7_9RHOB</name>
<dbReference type="Gene3D" id="1.10.10.10">
    <property type="entry name" value="Winged helix-like DNA-binding domain superfamily/Winged helix DNA-binding domain"/>
    <property type="match status" value="1"/>
</dbReference>
<dbReference type="Gene3D" id="3.40.50.10490">
    <property type="entry name" value="Glucose-6-phosphate isomerase like protein, domain 1"/>
    <property type="match status" value="1"/>
</dbReference>
<dbReference type="OrthoDB" id="9814676at2"/>
<dbReference type="SUPFAM" id="SSF46689">
    <property type="entry name" value="Homeodomain-like"/>
    <property type="match status" value="1"/>
</dbReference>
<comment type="caution">
    <text evidence="6">The sequence shown here is derived from an EMBL/GenBank/DDBJ whole genome shotgun (WGS) entry which is preliminary data.</text>
</comment>
<keyword evidence="1" id="KW-0805">Transcription regulation</keyword>
<keyword evidence="3" id="KW-0804">Transcription</keyword>
<dbReference type="GO" id="GO:0097367">
    <property type="term" value="F:carbohydrate derivative binding"/>
    <property type="evidence" value="ECO:0007669"/>
    <property type="project" value="InterPro"/>
</dbReference>
<gene>
    <name evidence="6" type="ORF">DS909_03405</name>
</gene>
<dbReference type="GO" id="GO:0003677">
    <property type="term" value="F:DNA binding"/>
    <property type="evidence" value="ECO:0007669"/>
    <property type="project" value="UniProtKB-KW"/>
</dbReference>
<dbReference type="PANTHER" id="PTHR30514">
    <property type="entry name" value="GLUCOKINASE"/>
    <property type="match status" value="1"/>
</dbReference>
<dbReference type="InterPro" id="IPR046348">
    <property type="entry name" value="SIS_dom_sf"/>
</dbReference>
<dbReference type="GO" id="GO:0003700">
    <property type="term" value="F:DNA-binding transcription factor activity"/>
    <property type="evidence" value="ECO:0007669"/>
    <property type="project" value="InterPro"/>
</dbReference>
<dbReference type="InterPro" id="IPR047640">
    <property type="entry name" value="RpiR-like"/>
</dbReference>
<evidence type="ECO:0000256" key="3">
    <source>
        <dbReference type="ARBA" id="ARBA00023163"/>
    </source>
</evidence>
<reference evidence="6 7" key="1">
    <citation type="submission" date="2018-07" db="EMBL/GenBank/DDBJ databases">
        <title>Modular assembly of carbohydrate-degrading microbial communities in the ocean.</title>
        <authorList>
            <person name="Enke T.N."/>
            <person name="Datta M.S."/>
            <person name="Schwartzman J.A."/>
            <person name="Cermak N."/>
            <person name="Schmitz D.A."/>
            <person name="Barrere J."/>
            <person name="Cordero O.X."/>
        </authorList>
    </citation>
    <scope>NUCLEOTIDE SEQUENCE [LARGE SCALE GENOMIC DNA]</scope>
    <source>
        <strain evidence="6 7">C3M10</strain>
    </source>
</reference>
<dbReference type="InterPro" id="IPR036388">
    <property type="entry name" value="WH-like_DNA-bd_sf"/>
</dbReference>
<dbReference type="AlphaFoldDB" id="A0A366XBC7"/>
<dbReference type="InterPro" id="IPR035472">
    <property type="entry name" value="RpiR-like_SIS"/>
</dbReference>
<dbReference type="Pfam" id="PF01380">
    <property type="entry name" value="SIS"/>
    <property type="match status" value="1"/>
</dbReference>
<feature type="domain" description="SIS" evidence="5">
    <location>
        <begin position="132"/>
        <end position="274"/>
    </location>
</feature>
<accession>A0A366XBC7</accession>